<evidence type="ECO:0000256" key="1">
    <source>
        <dbReference type="SAM" id="Phobius"/>
    </source>
</evidence>
<sequence length="72" mass="8594">MSKYISQKYHINTVIENGKYGSMSLLIKYTYPYSNFCIFFISECSVLIGYFMELFIGFYVYWQTITLIYPHA</sequence>
<keyword evidence="3" id="KW-1185">Reference proteome</keyword>
<evidence type="ECO:0000313" key="3">
    <source>
        <dbReference type="Proteomes" id="UP000008075"/>
    </source>
</evidence>
<organism evidence="2 3">
    <name type="scientific">Xenorhabdus nematophila (strain ATCC 19061 / DSM 3370 / CCUG 14189 / LMG 1036 / NCIMB 9965 / AN6)</name>
    <dbReference type="NCBI Taxonomy" id="406817"/>
    <lineage>
        <taxon>Bacteria</taxon>
        <taxon>Pseudomonadati</taxon>
        <taxon>Pseudomonadota</taxon>
        <taxon>Gammaproteobacteria</taxon>
        <taxon>Enterobacterales</taxon>
        <taxon>Morganellaceae</taxon>
        <taxon>Xenorhabdus</taxon>
    </lineage>
</organism>
<dbReference type="Proteomes" id="UP000008075">
    <property type="component" value="Chromosome"/>
</dbReference>
<gene>
    <name evidence="2" type="ordered locus">XNC1_4345</name>
</gene>
<name>D3VEB6_XENNA</name>
<proteinExistence type="predicted"/>
<accession>D3VEB6</accession>
<feature type="transmembrane region" description="Helical" evidence="1">
    <location>
        <begin position="36"/>
        <end position="62"/>
    </location>
</feature>
<dbReference type="AlphaFoldDB" id="D3VEB6"/>
<keyword evidence="1" id="KW-1133">Transmembrane helix</keyword>
<dbReference type="EMBL" id="FN667742">
    <property type="protein sequence ID" value="CBJ92367.1"/>
    <property type="molecule type" value="Genomic_DNA"/>
</dbReference>
<reference evidence="2 3" key="1">
    <citation type="journal article" date="2011" name="PLoS ONE">
        <title>The entomopathogenic bacterial endosymbionts xenorhabdus and photorhabdus: convergent lifestyles from divergent genomes.</title>
        <authorList>
            <person name="Chaston J.M."/>
            <person name="Suen G."/>
            <person name="Tucker S.L."/>
            <person name="Andersen A.W."/>
            <person name="Bhasin A."/>
            <person name="Bode E."/>
            <person name="Bode H.B."/>
            <person name="Brachmann A.O."/>
            <person name="Cowles C.E."/>
            <person name="Cowles K.N."/>
            <person name="Darby C."/>
            <person name="de Leon L."/>
            <person name="Drace K."/>
            <person name="Du Z."/>
            <person name="Givaudan A."/>
            <person name="Herbert Tran E.E."/>
            <person name="Jewell K.A."/>
            <person name="Knack J.J."/>
            <person name="Krasomil-Osterfeld K.C."/>
            <person name="Kukor R."/>
            <person name="Lanois A."/>
            <person name="Latreille P."/>
            <person name="Leimgruber N.K."/>
            <person name="Lipke C.M."/>
            <person name="Liu R."/>
            <person name="Lu X."/>
            <person name="Martens E.C."/>
            <person name="Marri P.R."/>
            <person name="Medigue C."/>
            <person name="Menard M.L."/>
            <person name="Miller N.M."/>
            <person name="Morales-Soto N."/>
            <person name="Norton S."/>
            <person name="Ogier J.C."/>
            <person name="Orchard S.S."/>
            <person name="Park D."/>
            <person name="Park Y."/>
            <person name="Qurollo B.A."/>
            <person name="Sugar D.R."/>
            <person name="Richards G.R."/>
            <person name="Rouy Z."/>
            <person name="Slominski B."/>
            <person name="Slominski K."/>
            <person name="Snyder H."/>
            <person name="Tjaden B.C."/>
            <person name="van der Hoeven R."/>
            <person name="Welch R.D."/>
            <person name="Wheeler C."/>
            <person name="Xiang B."/>
            <person name="Barbazuk B."/>
            <person name="Gaudriault S."/>
            <person name="Goodner B."/>
            <person name="Slater S.C."/>
            <person name="Forst S."/>
            <person name="Goldman B.S."/>
            <person name="Goodrich-Blair H."/>
        </authorList>
    </citation>
    <scope>NUCLEOTIDE SEQUENCE [LARGE SCALE GENOMIC DNA]</scope>
    <source>
        <strain evidence="3">ATCC 19061 / DSM 3370 / CCUG 14189 / LMG 1036 / NCIMB 9965 / AN6</strain>
    </source>
</reference>
<evidence type="ECO:0000313" key="2">
    <source>
        <dbReference type="EMBL" id="CBJ92367.1"/>
    </source>
</evidence>
<keyword evidence="1" id="KW-0812">Transmembrane</keyword>
<dbReference type="KEGG" id="xne:XNC1_4345"/>
<dbReference type="HOGENOM" id="CLU_2721384_0_0_6"/>
<protein>
    <submittedName>
        <fullName evidence="2">Uncharacterized protein</fullName>
    </submittedName>
</protein>
<keyword evidence="1" id="KW-0472">Membrane</keyword>